<evidence type="ECO:0000313" key="4">
    <source>
        <dbReference type="Proteomes" id="UP000320176"/>
    </source>
</evidence>
<keyword evidence="4" id="KW-1185">Reference proteome</keyword>
<feature type="active site" description="Charge relay system" evidence="1">
    <location>
        <position position="215"/>
    </location>
</feature>
<dbReference type="PROSITE" id="PS51892">
    <property type="entry name" value="SUBTILASE"/>
    <property type="match status" value="1"/>
</dbReference>
<evidence type="ECO:0000259" key="2">
    <source>
        <dbReference type="Pfam" id="PF00082"/>
    </source>
</evidence>
<dbReference type="CDD" id="cd00306">
    <property type="entry name" value="Peptidases_S8_S53"/>
    <property type="match status" value="1"/>
</dbReference>
<dbReference type="EMBL" id="SJPN01000005">
    <property type="protein sequence ID" value="TWU00802.1"/>
    <property type="molecule type" value="Genomic_DNA"/>
</dbReference>
<evidence type="ECO:0000313" key="3">
    <source>
        <dbReference type="EMBL" id="TWU00802.1"/>
    </source>
</evidence>
<keyword evidence="1" id="KW-0645">Protease</keyword>
<accession>A0A5C6AP55</accession>
<dbReference type="Pfam" id="PF00082">
    <property type="entry name" value="Peptidase_S8"/>
    <property type="match status" value="1"/>
</dbReference>
<dbReference type="InterPro" id="IPR000209">
    <property type="entry name" value="Peptidase_S8/S53_dom"/>
</dbReference>
<name>A0A5C6AP55_9BACT</name>
<dbReference type="OrthoDB" id="9813435at2"/>
<dbReference type="Proteomes" id="UP000320176">
    <property type="component" value="Unassembled WGS sequence"/>
</dbReference>
<feature type="active site" description="Charge relay system" evidence="1">
    <location>
        <position position="17"/>
    </location>
</feature>
<dbReference type="RefSeq" id="WP_146521360.1">
    <property type="nucleotide sequence ID" value="NZ_CP151726.1"/>
</dbReference>
<dbReference type="InterPro" id="IPR036852">
    <property type="entry name" value="Peptidase_S8/S53_dom_sf"/>
</dbReference>
<proteinExistence type="inferred from homology"/>
<feature type="domain" description="Peptidase S8/S53" evidence="2">
    <location>
        <begin position="10"/>
        <end position="251"/>
    </location>
</feature>
<dbReference type="Gene3D" id="3.40.50.200">
    <property type="entry name" value="Peptidase S8/S53 domain"/>
    <property type="match status" value="1"/>
</dbReference>
<keyword evidence="1" id="KW-0378">Hydrolase</keyword>
<reference evidence="3 4" key="1">
    <citation type="submission" date="2019-02" db="EMBL/GenBank/DDBJ databases">
        <title>Deep-cultivation of Planctomycetes and their phenomic and genomic characterization uncovers novel biology.</title>
        <authorList>
            <person name="Wiegand S."/>
            <person name="Jogler M."/>
            <person name="Boedeker C."/>
            <person name="Pinto D."/>
            <person name="Vollmers J."/>
            <person name="Rivas-Marin E."/>
            <person name="Kohn T."/>
            <person name="Peeters S.H."/>
            <person name="Heuer A."/>
            <person name="Rast P."/>
            <person name="Oberbeckmann S."/>
            <person name="Bunk B."/>
            <person name="Jeske O."/>
            <person name="Meyerdierks A."/>
            <person name="Storesund J.E."/>
            <person name="Kallscheuer N."/>
            <person name="Luecker S."/>
            <person name="Lage O.M."/>
            <person name="Pohl T."/>
            <person name="Merkel B.J."/>
            <person name="Hornburger P."/>
            <person name="Mueller R.-W."/>
            <person name="Bruemmer F."/>
            <person name="Labrenz M."/>
            <person name="Spormann A.M."/>
            <person name="Op Den Camp H."/>
            <person name="Overmann J."/>
            <person name="Amann R."/>
            <person name="Jetten M.S.M."/>
            <person name="Mascher T."/>
            <person name="Medema M.H."/>
            <person name="Devos D.P."/>
            <person name="Kaster A.-K."/>
            <person name="Ovreas L."/>
            <person name="Rohde M."/>
            <person name="Galperin M.Y."/>
            <person name="Jogler C."/>
        </authorList>
    </citation>
    <scope>NUCLEOTIDE SEQUENCE [LARGE SCALE GENOMIC DNA]</scope>
    <source>
        <strain evidence="3 4">Pla52n</strain>
    </source>
</reference>
<comment type="similarity">
    <text evidence="1">Belongs to the peptidase S8 family.</text>
</comment>
<keyword evidence="1" id="KW-0720">Serine protease</keyword>
<gene>
    <name evidence="3" type="ORF">Pla52n_41710</name>
</gene>
<dbReference type="GO" id="GO:0006508">
    <property type="term" value="P:proteolysis"/>
    <property type="evidence" value="ECO:0007669"/>
    <property type="project" value="UniProtKB-KW"/>
</dbReference>
<comment type="caution">
    <text evidence="3">The sequence shown here is derived from an EMBL/GenBank/DDBJ whole genome shotgun (WGS) entry which is preliminary data.</text>
</comment>
<protein>
    <recommendedName>
        <fullName evidence="2">Peptidase S8/S53 domain-containing protein</fullName>
    </recommendedName>
</protein>
<dbReference type="GO" id="GO:0004252">
    <property type="term" value="F:serine-type endopeptidase activity"/>
    <property type="evidence" value="ECO:0007669"/>
    <property type="project" value="UniProtKB-UniRule"/>
</dbReference>
<organism evidence="3 4">
    <name type="scientific">Stieleria varia</name>
    <dbReference type="NCBI Taxonomy" id="2528005"/>
    <lineage>
        <taxon>Bacteria</taxon>
        <taxon>Pseudomonadati</taxon>
        <taxon>Planctomycetota</taxon>
        <taxon>Planctomycetia</taxon>
        <taxon>Pirellulales</taxon>
        <taxon>Pirellulaceae</taxon>
        <taxon>Stieleria</taxon>
    </lineage>
</organism>
<feature type="active site" description="Charge relay system" evidence="1">
    <location>
        <position position="51"/>
    </location>
</feature>
<dbReference type="SUPFAM" id="SSF52743">
    <property type="entry name" value="Subtilisin-like"/>
    <property type="match status" value="1"/>
</dbReference>
<sequence length="265" mass="28269">MTVALPATSDPIVVVLDTGVDASALPAGVVMQGCNFSGEGDSIDFLDRNGHGTAIGRTIVDEFAEVRLLPIKLLVDLGYLPHGPGLEDALEWILHRHQTQPVAVVCASFSDGSHTSDDDIHRGSRLQELVAALKTAGVPTVAPAGNRYIETSWRDVHGMAWPAILRETVSVGALRPLDDDRTLRIAPRSQRLHRSVHRDCATNVFAVPGPPGDTSGAAAVVAGRLARLRGRCPGATCDELVQLLMRTQTTEFESPAGLTWPALEP</sequence>
<evidence type="ECO:0000256" key="1">
    <source>
        <dbReference type="PROSITE-ProRule" id="PRU01240"/>
    </source>
</evidence>
<dbReference type="AlphaFoldDB" id="A0A5C6AP55"/>